<proteinExistence type="predicted"/>
<dbReference type="AlphaFoldDB" id="A0A9X0D080"/>
<dbReference type="EMBL" id="MU825949">
    <property type="protein sequence ID" value="KAJ7382005.1"/>
    <property type="molecule type" value="Genomic_DNA"/>
</dbReference>
<evidence type="ECO:0000313" key="1">
    <source>
        <dbReference type="EMBL" id="KAJ7382005.1"/>
    </source>
</evidence>
<organism evidence="1 2">
    <name type="scientific">Desmophyllum pertusum</name>
    <dbReference type="NCBI Taxonomy" id="174260"/>
    <lineage>
        <taxon>Eukaryota</taxon>
        <taxon>Metazoa</taxon>
        <taxon>Cnidaria</taxon>
        <taxon>Anthozoa</taxon>
        <taxon>Hexacorallia</taxon>
        <taxon>Scleractinia</taxon>
        <taxon>Caryophylliina</taxon>
        <taxon>Caryophylliidae</taxon>
        <taxon>Desmophyllum</taxon>
    </lineage>
</organism>
<evidence type="ECO:0000313" key="2">
    <source>
        <dbReference type="Proteomes" id="UP001163046"/>
    </source>
</evidence>
<dbReference type="Pfam" id="PF14906">
    <property type="entry name" value="DUF4495"/>
    <property type="match status" value="1"/>
</dbReference>
<gene>
    <name evidence="1" type="ORF">OS493_037765</name>
</gene>
<dbReference type="InterPro" id="IPR011990">
    <property type="entry name" value="TPR-like_helical_dom_sf"/>
</dbReference>
<dbReference type="PANTHER" id="PTHR33960">
    <property type="entry name" value="SIMILAR TO KIAA0825 PROTEIN"/>
    <property type="match status" value="1"/>
</dbReference>
<dbReference type="Pfam" id="PF13424">
    <property type="entry name" value="TPR_12"/>
    <property type="match status" value="1"/>
</dbReference>
<dbReference type="Proteomes" id="UP001163046">
    <property type="component" value="Unassembled WGS sequence"/>
</dbReference>
<accession>A0A9X0D080</accession>
<dbReference type="PANTHER" id="PTHR33960:SF1">
    <property type="entry name" value="SIMILAR TO KIAA0825 PROTEIN"/>
    <property type="match status" value="1"/>
</dbReference>
<dbReference type="SUPFAM" id="SSF48452">
    <property type="entry name" value="TPR-like"/>
    <property type="match status" value="1"/>
</dbReference>
<keyword evidence="2" id="KW-1185">Reference proteome</keyword>
<dbReference type="InterPro" id="IPR019734">
    <property type="entry name" value="TPR_rpt"/>
</dbReference>
<comment type="caution">
    <text evidence="1">The sequence shown here is derived from an EMBL/GenBank/DDBJ whole genome shotgun (WGS) entry which is preliminary data.</text>
</comment>
<dbReference type="OrthoDB" id="10007406at2759"/>
<protein>
    <submittedName>
        <fullName evidence="1">Uncharacterized protein</fullName>
    </submittedName>
</protein>
<reference evidence="1" key="1">
    <citation type="submission" date="2023-01" db="EMBL/GenBank/DDBJ databases">
        <title>Genome assembly of the deep-sea coral Lophelia pertusa.</title>
        <authorList>
            <person name="Herrera S."/>
            <person name="Cordes E."/>
        </authorList>
    </citation>
    <scope>NUCLEOTIDE SEQUENCE</scope>
    <source>
        <strain evidence="1">USNM1676648</strain>
        <tissue evidence="1">Polyp</tissue>
    </source>
</reference>
<name>A0A9X0D080_9CNID</name>
<dbReference type="Gene3D" id="1.25.40.10">
    <property type="entry name" value="Tetratricopeptide repeat domain"/>
    <property type="match status" value="1"/>
</dbReference>
<dbReference type="InterPro" id="IPR027993">
    <property type="entry name" value="DUF4495"/>
</dbReference>
<sequence>MEEADDVLPLASSYGGKLFHVVRSSFVNSLEACLKSYHSKLTQFSELVDSVSDQIISYHDNVISTVILQDAHSHNWTDHRPFYEDERCSFSCPDVELSYCKGCGDDLWDNCPPEKVQGNVYICSSQLLSYHWQQDIAVSGHHGHIVIYFIILWVVFLAALPDRQATFVLFKLIVNQPAPQWPLFLRALLSRNARLPVTIVKYGDLCSLRTPVDSSASQPSRPVSSVWFEEETTSSERSANKFKEGVVCSLYHILFQCSNESSGLVSFLMAIISREDSWKFFDASSSGLKISDAAESPVWLDCMYKTFDPYIVRFLYPSLLLLCEQDKRVTKPYNFTSMSALPCGCPRKKSPTTRENKNLTEVLYTALQDLLNQLTQHFCAIPRIMCQFLNKLQESVHQKSIDLSSETAGIKVLASLLYRWLMDMDRVCSVCEAQLSSESQRSVAVFAEVVWHVLVTLGRTEGGVRNPALPSDLDALLISKRDWLNQKVGQVKSHIASQAYEEYQVETVYESVADLQFTHMASALTADTKGAASLRHAYNFIQANKDWLMNLVLVPGHILPPEPSRSIPGSEQSAGFNPLREFAMIGEGAFNQDKIASFPFDWSRLLQNNLGTSADTVKRLAFNRSEMQDGASLEDSEKELVNALKGHYGVTVGGGMVNKLGCNRLCKAYCCVDDCKNAIKCSENILEEIGDVHQLAGEHEKAKEIYKKVANMYVIARNVYTYLRDDDDDDDVQERKKALERELQVIIKLGDKEIEGDILTLLGDIAISVSETHKAIEYYETALAIWTKTETQDKKGEMIINNNLGSTYIFQKKYKKAQECLEEALLIADEIGDLKGKSACLGNLAALCISCEKFPDALLYCSKCITILEGIHASNADSERYQIAFADQQVAIYRVMVSLLCRMENINMALSVSELGRARSLAEVMVKQYSSDDLPCFHQIGLFDFRRFVQKDSCTCLSFLFVHEDIFIWVLNEVLRLRTVLKKTLKTVPQDVPVQSWIDTLASQGFRMFPDLLGEHCEDRSLNVLHDCPADESRVTGNLAACRLIEEDEENDKGQEQSSLKVLHSMFIAPVAHRLTGSEIIIVPDRSLYKVPFAALMDESENILEEIGDVHKLAGEHEKAKENYQNAANIYAIAARNVFTG</sequence>
<dbReference type="SMART" id="SM00028">
    <property type="entry name" value="TPR"/>
    <property type="match status" value="5"/>
</dbReference>